<name>A0AAD4BYB9_BOLED</name>
<dbReference type="Proteomes" id="UP001194468">
    <property type="component" value="Unassembled WGS sequence"/>
</dbReference>
<evidence type="ECO:0000313" key="1">
    <source>
        <dbReference type="EMBL" id="KAF8443053.1"/>
    </source>
</evidence>
<dbReference type="EMBL" id="WHUW01000008">
    <property type="protein sequence ID" value="KAF8443053.1"/>
    <property type="molecule type" value="Genomic_DNA"/>
</dbReference>
<dbReference type="AlphaFoldDB" id="A0AAD4BYB9"/>
<reference evidence="1" key="2">
    <citation type="journal article" date="2020" name="Nat. Commun.">
        <title>Large-scale genome sequencing of mycorrhizal fungi provides insights into the early evolution of symbiotic traits.</title>
        <authorList>
            <person name="Miyauchi S."/>
            <person name="Kiss E."/>
            <person name="Kuo A."/>
            <person name="Drula E."/>
            <person name="Kohler A."/>
            <person name="Sanchez-Garcia M."/>
            <person name="Morin E."/>
            <person name="Andreopoulos B."/>
            <person name="Barry K.W."/>
            <person name="Bonito G."/>
            <person name="Buee M."/>
            <person name="Carver A."/>
            <person name="Chen C."/>
            <person name="Cichocki N."/>
            <person name="Clum A."/>
            <person name="Culley D."/>
            <person name="Crous P.W."/>
            <person name="Fauchery L."/>
            <person name="Girlanda M."/>
            <person name="Hayes R.D."/>
            <person name="Keri Z."/>
            <person name="LaButti K."/>
            <person name="Lipzen A."/>
            <person name="Lombard V."/>
            <person name="Magnuson J."/>
            <person name="Maillard F."/>
            <person name="Murat C."/>
            <person name="Nolan M."/>
            <person name="Ohm R.A."/>
            <person name="Pangilinan J."/>
            <person name="Pereira M.F."/>
            <person name="Perotto S."/>
            <person name="Peter M."/>
            <person name="Pfister S."/>
            <person name="Riley R."/>
            <person name="Sitrit Y."/>
            <person name="Stielow J.B."/>
            <person name="Szollosi G."/>
            <person name="Zifcakova L."/>
            <person name="Stursova M."/>
            <person name="Spatafora J.W."/>
            <person name="Tedersoo L."/>
            <person name="Vaario L.M."/>
            <person name="Yamada A."/>
            <person name="Yan M."/>
            <person name="Wang P."/>
            <person name="Xu J."/>
            <person name="Bruns T."/>
            <person name="Baldrian P."/>
            <person name="Vilgalys R."/>
            <person name="Dunand C."/>
            <person name="Henrissat B."/>
            <person name="Grigoriev I.V."/>
            <person name="Hibbett D."/>
            <person name="Nagy L.G."/>
            <person name="Martin F.M."/>
        </authorList>
    </citation>
    <scope>NUCLEOTIDE SEQUENCE</scope>
    <source>
        <strain evidence="1">BED1</strain>
    </source>
</reference>
<proteinExistence type="predicted"/>
<sequence length="174" mass="19214">MVSIGGTRSANQYLAGIVQNSTLRNSSTAAGQCSSGWNTLYNIFKVVSHRDEAASISDISLVHRVIMRVQFGVLHVHLGALQVFLPVDVLDSDELSTETRDRISRTSERTIATCRNAFKEDMCEAKNGTATGPTSHDQTVYVYEAPRSRMGHPSDGQREAHIHMVKLPRVMVDK</sequence>
<gene>
    <name evidence="1" type="ORF">L210DRAFT_3502924</name>
</gene>
<reference evidence="1" key="1">
    <citation type="submission" date="2019-10" db="EMBL/GenBank/DDBJ databases">
        <authorList>
            <consortium name="DOE Joint Genome Institute"/>
            <person name="Kuo A."/>
            <person name="Miyauchi S."/>
            <person name="Kiss E."/>
            <person name="Drula E."/>
            <person name="Kohler A."/>
            <person name="Sanchez-Garcia M."/>
            <person name="Andreopoulos B."/>
            <person name="Barry K.W."/>
            <person name="Bonito G."/>
            <person name="Buee M."/>
            <person name="Carver A."/>
            <person name="Chen C."/>
            <person name="Cichocki N."/>
            <person name="Clum A."/>
            <person name="Culley D."/>
            <person name="Crous P.W."/>
            <person name="Fauchery L."/>
            <person name="Girlanda M."/>
            <person name="Hayes R."/>
            <person name="Keri Z."/>
            <person name="LaButti K."/>
            <person name="Lipzen A."/>
            <person name="Lombard V."/>
            <person name="Magnuson J."/>
            <person name="Maillard F."/>
            <person name="Morin E."/>
            <person name="Murat C."/>
            <person name="Nolan M."/>
            <person name="Ohm R."/>
            <person name="Pangilinan J."/>
            <person name="Pereira M."/>
            <person name="Perotto S."/>
            <person name="Peter M."/>
            <person name="Riley R."/>
            <person name="Sitrit Y."/>
            <person name="Stielow B."/>
            <person name="Szollosi G."/>
            <person name="Zifcakova L."/>
            <person name="Stursova M."/>
            <person name="Spatafora J.W."/>
            <person name="Tedersoo L."/>
            <person name="Vaario L.-M."/>
            <person name="Yamada A."/>
            <person name="Yan M."/>
            <person name="Wang P."/>
            <person name="Xu J."/>
            <person name="Bruns T."/>
            <person name="Baldrian P."/>
            <person name="Vilgalys R."/>
            <person name="Henrissat B."/>
            <person name="Grigoriev I.V."/>
            <person name="Hibbett D."/>
            <person name="Nagy L.G."/>
            <person name="Martin F.M."/>
        </authorList>
    </citation>
    <scope>NUCLEOTIDE SEQUENCE</scope>
    <source>
        <strain evidence="1">BED1</strain>
    </source>
</reference>
<evidence type="ECO:0000313" key="2">
    <source>
        <dbReference type="Proteomes" id="UP001194468"/>
    </source>
</evidence>
<comment type="caution">
    <text evidence="1">The sequence shown here is derived from an EMBL/GenBank/DDBJ whole genome shotgun (WGS) entry which is preliminary data.</text>
</comment>
<organism evidence="1 2">
    <name type="scientific">Boletus edulis BED1</name>
    <dbReference type="NCBI Taxonomy" id="1328754"/>
    <lineage>
        <taxon>Eukaryota</taxon>
        <taxon>Fungi</taxon>
        <taxon>Dikarya</taxon>
        <taxon>Basidiomycota</taxon>
        <taxon>Agaricomycotina</taxon>
        <taxon>Agaricomycetes</taxon>
        <taxon>Agaricomycetidae</taxon>
        <taxon>Boletales</taxon>
        <taxon>Boletineae</taxon>
        <taxon>Boletaceae</taxon>
        <taxon>Boletoideae</taxon>
        <taxon>Boletus</taxon>
    </lineage>
</organism>
<protein>
    <submittedName>
        <fullName evidence="1">Uncharacterized protein</fullName>
    </submittedName>
</protein>
<accession>A0AAD4BYB9</accession>
<keyword evidence="2" id="KW-1185">Reference proteome</keyword>